<evidence type="ECO:0000256" key="2">
    <source>
        <dbReference type="SAM" id="Phobius"/>
    </source>
</evidence>
<keyword evidence="4" id="KW-1185">Reference proteome</keyword>
<dbReference type="InterPro" id="IPR015943">
    <property type="entry name" value="WD40/YVTN_repeat-like_dom_sf"/>
</dbReference>
<gene>
    <name evidence="3" type="ORF">IMG5_167440</name>
</gene>
<dbReference type="PANTHER" id="PTHR47822:SF2">
    <property type="entry name" value="F-BOX AND WD-40 DOMAIN PROTEIN 7"/>
    <property type="match status" value="1"/>
</dbReference>
<dbReference type="OrthoDB" id="10251741at2759"/>
<dbReference type="InParanoid" id="G0R0X9"/>
<dbReference type="SUPFAM" id="SSF50978">
    <property type="entry name" value="WD40 repeat-like"/>
    <property type="match status" value="1"/>
</dbReference>
<dbReference type="AlphaFoldDB" id="G0R0X9"/>
<dbReference type="InterPro" id="IPR036322">
    <property type="entry name" value="WD40_repeat_dom_sf"/>
</dbReference>
<evidence type="ECO:0000313" key="4">
    <source>
        <dbReference type="Proteomes" id="UP000008983"/>
    </source>
</evidence>
<sequence>MNQIQINNNELLKKKYSKQGSISTELDSSTQANKTNNDNILNNNKENDNIQYQKQYDQKTICINENQTIQIGSENDKILSLRYDPTDQYIAVASEDGSSRIIYKPKFQTMYTLNDTLGNKSNPATCIRWNTSKKSQIQNAFLTTYAGGKCIYWHATSQQILAKYQEEESIDLYTCDFSQDGKKFITAGSDAKVRLYDIGKKKLQFCKKEFVQNIKIEYMHQNLQMKIRQQQQIYILYQDIYNQFQKFILYKLKIKNIKNYLNKKFIQKKQKYQKNKKNIQLNINIYIYMIYLYIYTYIFIGRMGYQCFNLGFKNQFNSRIYLWSIGIWRRFRLQRKLNFDWIFQG</sequence>
<accession>G0R0X9</accession>
<keyword evidence="2" id="KW-1133">Transmembrane helix</keyword>
<organism evidence="3 4">
    <name type="scientific">Ichthyophthirius multifiliis</name>
    <name type="common">White spot disease agent</name>
    <name type="synonym">Ich</name>
    <dbReference type="NCBI Taxonomy" id="5932"/>
    <lineage>
        <taxon>Eukaryota</taxon>
        <taxon>Sar</taxon>
        <taxon>Alveolata</taxon>
        <taxon>Ciliophora</taxon>
        <taxon>Intramacronucleata</taxon>
        <taxon>Oligohymenophorea</taxon>
        <taxon>Hymenostomatida</taxon>
        <taxon>Ophryoglenina</taxon>
        <taxon>Ichthyophthirius</taxon>
    </lineage>
</organism>
<feature type="transmembrane region" description="Helical" evidence="2">
    <location>
        <begin position="285"/>
        <end position="305"/>
    </location>
</feature>
<feature type="compositionally biased region" description="Polar residues" evidence="1">
    <location>
        <begin position="22"/>
        <end position="32"/>
    </location>
</feature>
<dbReference type="GeneID" id="14904977"/>
<keyword evidence="2" id="KW-0472">Membrane</keyword>
<evidence type="ECO:0000256" key="1">
    <source>
        <dbReference type="SAM" id="MobiDB-lite"/>
    </source>
</evidence>
<dbReference type="Proteomes" id="UP000008983">
    <property type="component" value="Unassembled WGS sequence"/>
</dbReference>
<dbReference type="RefSeq" id="XP_004030126.1">
    <property type="nucleotide sequence ID" value="XM_004030078.1"/>
</dbReference>
<dbReference type="EMBL" id="GL984205">
    <property type="protein sequence ID" value="EGR28890.1"/>
    <property type="molecule type" value="Genomic_DNA"/>
</dbReference>
<dbReference type="PANTHER" id="PTHR47822">
    <property type="entry name" value="CARBOHYDRATE BINDING DOMAIN CONTAINING PROTEIN"/>
    <property type="match status" value="1"/>
</dbReference>
<reference evidence="3 4" key="1">
    <citation type="submission" date="2011-07" db="EMBL/GenBank/DDBJ databases">
        <authorList>
            <person name="Coyne R."/>
            <person name="Brami D."/>
            <person name="Johnson J."/>
            <person name="Hostetler J."/>
            <person name="Hannick L."/>
            <person name="Clark T."/>
            <person name="Cassidy-Hanley D."/>
            <person name="Inman J."/>
        </authorList>
    </citation>
    <scope>NUCLEOTIDE SEQUENCE [LARGE SCALE GENOMIC DNA]</scope>
    <source>
        <strain evidence="3 4">G5</strain>
    </source>
</reference>
<dbReference type="Pfam" id="PF00400">
    <property type="entry name" value="WD40"/>
    <property type="match status" value="2"/>
</dbReference>
<dbReference type="InterPro" id="IPR001680">
    <property type="entry name" value="WD40_rpt"/>
</dbReference>
<dbReference type="SMART" id="SM00320">
    <property type="entry name" value="WD40"/>
    <property type="match status" value="2"/>
</dbReference>
<proteinExistence type="predicted"/>
<feature type="compositionally biased region" description="Low complexity" evidence="1">
    <location>
        <begin position="33"/>
        <end position="44"/>
    </location>
</feature>
<name>G0R0X9_ICHMU</name>
<evidence type="ECO:0000313" key="3">
    <source>
        <dbReference type="EMBL" id="EGR28890.1"/>
    </source>
</evidence>
<evidence type="ECO:0008006" key="5">
    <source>
        <dbReference type="Google" id="ProtNLM"/>
    </source>
</evidence>
<keyword evidence="2" id="KW-0812">Transmembrane</keyword>
<feature type="region of interest" description="Disordered" evidence="1">
    <location>
        <begin position="22"/>
        <end position="49"/>
    </location>
</feature>
<protein>
    <recommendedName>
        <fullName evidence="5">WD40-repeat-containing domain</fullName>
    </recommendedName>
</protein>
<dbReference type="Gene3D" id="2.130.10.10">
    <property type="entry name" value="YVTN repeat-like/Quinoprotein amine dehydrogenase"/>
    <property type="match status" value="1"/>
</dbReference>